<accession>A0ACC0NB93</accession>
<proteinExistence type="predicted"/>
<gene>
    <name evidence="1" type="ORF">RHMOL_Rhmol06G0068900</name>
</gene>
<keyword evidence="2" id="KW-1185">Reference proteome</keyword>
<comment type="caution">
    <text evidence="1">The sequence shown here is derived from an EMBL/GenBank/DDBJ whole genome shotgun (WGS) entry which is preliminary data.</text>
</comment>
<name>A0ACC0NB93_RHOML</name>
<evidence type="ECO:0000313" key="1">
    <source>
        <dbReference type="EMBL" id="KAI8549992.1"/>
    </source>
</evidence>
<dbReference type="Proteomes" id="UP001062846">
    <property type="component" value="Chromosome 6"/>
</dbReference>
<reference evidence="1" key="1">
    <citation type="submission" date="2022-02" db="EMBL/GenBank/DDBJ databases">
        <title>Plant Genome Project.</title>
        <authorList>
            <person name="Zhang R.-G."/>
        </authorList>
    </citation>
    <scope>NUCLEOTIDE SEQUENCE</scope>
    <source>
        <strain evidence="1">AT1</strain>
    </source>
</reference>
<dbReference type="EMBL" id="CM046393">
    <property type="protein sequence ID" value="KAI8549992.1"/>
    <property type="molecule type" value="Genomic_DNA"/>
</dbReference>
<organism evidence="1 2">
    <name type="scientific">Rhododendron molle</name>
    <name type="common">Chinese azalea</name>
    <name type="synonym">Azalea mollis</name>
    <dbReference type="NCBI Taxonomy" id="49168"/>
    <lineage>
        <taxon>Eukaryota</taxon>
        <taxon>Viridiplantae</taxon>
        <taxon>Streptophyta</taxon>
        <taxon>Embryophyta</taxon>
        <taxon>Tracheophyta</taxon>
        <taxon>Spermatophyta</taxon>
        <taxon>Magnoliopsida</taxon>
        <taxon>eudicotyledons</taxon>
        <taxon>Gunneridae</taxon>
        <taxon>Pentapetalae</taxon>
        <taxon>asterids</taxon>
        <taxon>Ericales</taxon>
        <taxon>Ericaceae</taxon>
        <taxon>Ericoideae</taxon>
        <taxon>Rhodoreae</taxon>
        <taxon>Rhododendron</taxon>
    </lineage>
</organism>
<sequence length="111" mass="12638">MVTIDRPNDGEIVVGYGFSEPCRKAIGIFATEWKPADKILFAEIRKSQTERDEDAANVSYGDEIENRGDRDDRSREMRRIRIGVSINWEELMAAEVASGVDGGGGRRWWWC</sequence>
<protein>
    <submittedName>
        <fullName evidence="1">Uncharacterized protein</fullName>
    </submittedName>
</protein>
<evidence type="ECO:0000313" key="2">
    <source>
        <dbReference type="Proteomes" id="UP001062846"/>
    </source>
</evidence>